<dbReference type="EMBL" id="KZ613912">
    <property type="protein sequence ID" value="PMD51643.1"/>
    <property type="molecule type" value="Genomic_DNA"/>
</dbReference>
<dbReference type="AlphaFoldDB" id="A0A2J6SLJ0"/>
<dbReference type="Proteomes" id="UP000235371">
    <property type="component" value="Unassembled WGS sequence"/>
</dbReference>
<evidence type="ECO:0000256" key="1">
    <source>
        <dbReference type="SAM" id="MobiDB-lite"/>
    </source>
</evidence>
<dbReference type="GeneID" id="36579356"/>
<feature type="region of interest" description="Disordered" evidence="1">
    <location>
        <begin position="31"/>
        <end position="76"/>
    </location>
</feature>
<feature type="compositionally biased region" description="Basic residues" evidence="1">
    <location>
        <begin position="63"/>
        <end position="72"/>
    </location>
</feature>
<feature type="compositionally biased region" description="Pro residues" evidence="1">
    <location>
        <begin position="49"/>
        <end position="59"/>
    </location>
</feature>
<reference evidence="2 3" key="1">
    <citation type="submission" date="2016-04" db="EMBL/GenBank/DDBJ databases">
        <title>A degradative enzymes factory behind the ericoid mycorrhizal symbiosis.</title>
        <authorList>
            <consortium name="DOE Joint Genome Institute"/>
            <person name="Martino E."/>
            <person name="Morin E."/>
            <person name="Grelet G."/>
            <person name="Kuo A."/>
            <person name="Kohler A."/>
            <person name="Daghino S."/>
            <person name="Barry K."/>
            <person name="Choi C."/>
            <person name="Cichocki N."/>
            <person name="Clum A."/>
            <person name="Copeland A."/>
            <person name="Hainaut M."/>
            <person name="Haridas S."/>
            <person name="Labutti K."/>
            <person name="Lindquist E."/>
            <person name="Lipzen A."/>
            <person name="Khouja H.-R."/>
            <person name="Murat C."/>
            <person name="Ohm R."/>
            <person name="Olson A."/>
            <person name="Spatafora J."/>
            <person name="Veneault-Fourrey C."/>
            <person name="Henrissat B."/>
            <person name="Grigoriev I."/>
            <person name="Martin F."/>
            <person name="Perotto S."/>
        </authorList>
    </citation>
    <scope>NUCLEOTIDE SEQUENCE [LARGE SCALE GENOMIC DNA]</scope>
    <source>
        <strain evidence="2 3">E</strain>
    </source>
</reference>
<dbReference type="InParanoid" id="A0A2J6SLJ0"/>
<evidence type="ECO:0000313" key="3">
    <source>
        <dbReference type="Proteomes" id="UP000235371"/>
    </source>
</evidence>
<name>A0A2J6SLJ0_9HELO</name>
<keyword evidence="3" id="KW-1185">Reference proteome</keyword>
<accession>A0A2J6SLJ0</accession>
<evidence type="ECO:0000313" key="2">
    <source>
        <dbReference type="EMBL" id="PMD51643.1"/>
    </source>
</evidence>
<sequence>MVCGHTMRSVSPLPIHIPKAIAGEPCVFLSPTSSQFPQPRPQLLSAPLPSRPIPPPPSVPRASPRRSPRSGRRSSSWLELGACLSFGEDEVRIALLGMEMRR</sequence>
<organism evidence="2 3">
    <name type="scientific">Hyaloscypha bicolor E</name>
    <dbReference type="NCBI Taxonomy" id="1095630"/>
    <lineage>
        <taxon>Eukaryota</taxon>
        <taxon>Fungi</taxon>
        <taxon>Dikarya</taxon>
        <taxon>Ascomycota</taxon>
        <taxon>Pezizomycotina</taxon>
        <taxon>Leotiomycetes</taxon>
        <taxon>Helotiales</taxon>
        <taxon>Hyaloscyphaceae</taxon>
        <taxon>Hyaloscypha</taxon>
        <taxon>Hyaloscypha bicolor</taxon>
    </lineage>
</organism>
<dbReference type="RefSeq" id="XP_024728547.1">
    <property type="nucleotide sequence ID" value="XM_024871274.1"/>
</dbReference>
<protein>
    <submittedName>
        <fullName evidence="2">Uncharacterized protein</fullName>
    </submittedName>
</protein>
<proteinExistence type="predicted"/>
<gene>
    <name evidence="2" type="ORF">K444DRAFT_235732</name>
</gene>